<comment type="caution">
    <text evidence="8">The sequence shown here is derived from an EMBL/GenBank/DDBJ whole genome shotgun (WGS) entry which is preliminary data.</text>
</comment>
<reference evidence="8 9" key="1">
    <citation type="journal article" date="2017" name="PLoS Biol.">
        <title>The sea cucumber genome provides insights into morphological evolution and visceral regeneration.</title>
        <authorList>
            <person name="Zhang X."/>
            <person name="Sun L."/>
            <person name="Yuan J."/>
            <person name="Sun Y."/>
            <person name="Gao Y."/>
            <person name="Zhang L."/>
            <person name="Li S."/>
            <person name="Dai H."/>
            <person name="Hamel J.F."/>
            <person name="Liu C."/>
            <person name="Yu Y."/>
            <person name="Liu S."/>
            <person name="Lin W."/>
            <person name="Guo K."/>
            <person name="Jin S."/>
            <person name="Xu P."/>
            <person name="Storey K.B."/>
            <person name="Huan P."/>
            <person name="Zhang T."/>
            <person name="Zhou Y."/>
            <person name="Zhang J."/>
            <person name="Lin C."/>
            <person name="Li X."/>
            <person name="Xing L."/>
            <person name="Huo D."/>
            <person name="Sun M."/>
            <person name="Wang L."/>
            <person name="Mercier A."/>
            <person name="Li F."/>
            <person name="Yang H."/>
            <person name="Xiang J."/>
        </authorList>
    </citation>
    <scope>NUCLEOTIDE SEQUENCE [LARGE SCALE GENOMIC DNA]</scope>
    <source>
        <strain evidence="8">Shaxun</strain>
        <tissue evidence="8">Muscle</tissue>
    </source>
</reference>
<proteinExistence type="predicted"/>
<comment type="subcellular location">
    <subcellularLocation>
        <location evidence="1">Membrane</location>
        <topology evidence="1">Multi-pass membrane protein</topology>
    </subcellularLocation>
</comment>
<keyword evidence="3 6" id="KW-1133">Transmembrane helix</keyword>
<feature type="domain" description="TLC" evidence="7">
    <location>
        <begin position="37"/>
        <end position="231"/>
    </location>
</feature>
<evidence type="ECO:0000259" key="7">
    <source>
        <dbReference type="PROSITE" id="PS50922"/>
    </source>
</evidence>
<dbReference type="EMBL" id="MRZV01000355">
    <property type="protein sequence ID" value="PIK51817.1"/>
    <property type="molecule type" value="Genomic_DNA"/>
</dbReference>
<feature type="transmembrane region" description="Helical" evidence="6">
    <location>
        <begin position="6"/>
        <end position="26"/>
    </location>
</feature>
<accession>A0A2G8KUY7</accession>
<dbReference type="GO" id="GO:0055088">
    <property type="term" value="P:lipid homeostasis"/>
    <property type="evidence" value="ECO:0007669"/>
    <property type="project" value="TreeGrafter"/>
</dbReference>
<dbReference type="PROSITE" id="PS50922">
    <property type="entry name" value="TLC"/>
    <property type="match status" value="1"/>
</dbReference>
<dbReference type="GO" id="GO:0005783">
    <property type="term" value="C:endoplasmic reticulum"/>
    <property type="evidence" value="ECO:0007669"/>
    <property type="project" value="TreeGrafter"/>
</dbReference>
<evidence type="ECO:0000313" key="9">
    <source>
        <dbReference type="Proteomes" id="UP000230750"/>
    </source>
</evidence>
<dbReference type="Proteomes" id="UP000230750">
    <property type="component" value="Unassembled WGS sequence"/>
</dbReference>
<evidence type="ECO:0000256" key="3">
    <source>
        <dbReference type="ARBA" id="ARBA00022989"/>
    </source>
</evidence>
<dbReference type="GO" id="GO:0016020">
    <property type="term" value="C:membrane"/>
    <property type="evidence" value="ECO:0007669"/>
    <property type="project" value="UniProtKB-SubCell"/>
</dbReference>
<gene>
    <name evidence="8" type="ORF">BSL78_11278</name>
</gene>
<evidence type="ECO:0000256" key="4">
    <source>
        <dbReference type="ARBA" id="ARBA00023136"/>
    </source>
</evidence>
<sequence>MVPILAGLALTGSIFFPCSFLIFTFLLRKWVGIQSRAVQTAVAMRLTSVLQAVMASVCGWYIVTNCYHDFLYARCWLVDIYMSFGLPYMLYDIGAMYASYHRDAEAKQNAIISKKLTFVPFLNRQKLIITHHLLVAFVGYPIALFYRNGKGDFFLGCILLTELSSPFVNLRAILKKFNRTGSNLYRINNALILLIFFLCRILIFPSLSGFTAGTNKSNWFQVPWMILGTAP</sequence>
<name>A0A2G8KUY7_STIJA</name>
<keyword evidence="9" id="KW-1185">Reference proteome</keyword>
<keyword evidence="2 5" id="KW-0812">Transmembrane</keyword>
<feature type="transmembrane region" description="Helical" evidence="6">
    <location>
        <begin position="186"/>
        <end position="207"/>
    </location>
</feature>
<evidence type="ECO:0000256" key="2">
    <source>
        <dbReference type="ARBA" id="ARBA00022692"/>
    </source>
</evidence>
<evidence type="ECO:0000313" key="8">
    <source>
        <dbReference type="EMBL" id="PIK51817.1"/>
    </source>
</evidence>
<keyword evidence="4 5" id="KW-0472">Membrane</keyword>
<dbReference type="SMART" id="SM00724">
    <property type="entry name" value="TLC"/>
    <property type="match status" value="1"/>
</dbReference>
<dbReference type="PANTHER" id="PTHR13439">
    <property type="entry name" value="CT120 PROTEIN"/>
    <property type="match status" value="1"/>
</dbReference>
<dbReference type="OrthoDB" id="10266980at2759"/>
<feature type="transmembrane region" description="Helical" evidence="6">
    <location>
        <begin position="46"/>
        <end position="64"/>
    </location>
</feature>
<feature type="transmembrane region" description="Helical" evidence="6">
    <location>
        <begin position="70"/>
        <end position="91"/>
    </location>
</feature>
<dbReference type="InterPro" id="IPR006634">
    <property type="entry name" value="TLC-dom"/>
</dbReference>
<evidence type="ECO:0000256" key="1">
    <source>
        <dbReference type="ARBA" id="ARBA00004141"/>
    </source>
</evidence>
<protein>
    <recommendedName>
        <fullName evidence="7">TLC domain-containing protein</fullName>
    </recommendedName>
</protein>
<dbReference type="AlphaFoldDB" id="A0A2G8KUY7"/>
<organism evidence="8 9">
    <name type="scientific">Stichopus japonicus</name>
    <name type="common">Sea cucumber</name>
    <dbReference type="NCBI Taxonomy" id="307972"/>
    <lineage>
        <taxon>Eukaryota</taxon>
        <taxon>Metazoa</taxon>
        <taxon>Echinodermata</taxon>
        <taxon>Eleutherozoa</taxon>
        <taxon>Echinozoa</taxon>
        <taxon>Holothuroidea</taxon>
        <taxon>Aspidochirotacea</taxon>
        <taxon>Aspidochirotida</taxon>
        <taxon>Stichopodidae</taxon>
        <taxon>Apostichopus</taxon>
    </lineage>
</organism>
<evidence type="ECO:0000256" key="6">
    <source>
        <dbReference type="SAM" id="Phobius"/>
    </source>
</evidence>
<dbReference type="Pfam" id="PF03798">
    <property type="entry name" value="TRAM_LAG1_CLN8"/>
    <property type="match status" value="1"/>
</dbReference>
<dbReference type="STRING" id="307972.A0A2G8KUY7"/>
<dbReference type="PANTHER" id="PTHR13439:SF66">
    <property type="entry name" value="BCDNA.GH12326"/>
    <property type="match status" value="1"/>
</dbReference>
<feature type="transmembrane region" description="Helical" evidence="6">
    <location>
        <begin position="153"/>
        <end position="174"/>
    </location>
</feature>
<evidence type="ECO:0000256" key="5">
    <source>
        <dbReference type="PROSITE-ProRule" id="PRU00205"/>
    </source>
</evidence>
<feature type="transmembrane region" description="Helical" evidence="6">
    <location>
        <begin position="127"/>
        <end position="147"/>
    </location>
</feature>
<dbReference type="InterPro" id="IPR050846">
    <property type="entry name" value="TLCD"/>
</dbReference>